<proteinExistence type="predicted"/>
<dbReference type="Pfam" id="PF12705">
    <property type="entry name" value="PDDEXK_1"/>
    <property type="match status" value="1"/>
</dbReference>
<organism evidence="2 3">
    <name type="scientific">Aromatoleum anaerobium</name>
    <dbReference type="NCBI Taxonomy" id="182180"/>
    <lineage>
        <taxon>Bacteria</taxon>
        <taxon>Pseudomonadati</taxon>
        <taxon>Pseudomonadota</taxon>
        <taxon>Betaproteobacteria</taxon>
        <taxon>Rhodocyclales</taxon>
        <taxon>Rhodocyclaceae</taxon>
        <taxon>Aromatoleum</taxon>
    </lineage>
</organism>
<dbReference type="Gene3D" id="3.90.320.10">
    <property type="match status" value="1"/>
</dbReference>
<evidence type="ECO:0000259" key="1">
    <source>
        <dbReference type="Pfam" id="PF12705"/>
    </source>
</evidence>
<dbReference type="EMBL" id="WTVG01000100">
    <property type="protein sequence ID" value="NMG26862.1"/>
    <property type="molecule type" value="Genomic_DNA"/>
</dbReference>
<dbReference type="RefSeq" id="WP_169120355.1">
    <property type="nucleotide sequence ID" value="NZ_WTVG02000039.1"/>
</dbReference>
<dbReference type="Proteomes" id="UP000615989">
    <property type="component" value="Unassembled WGS sequence"/>
</dbReference>
<sequence length="164" mass="18378">MARWRSLETHAARAERASRPAALRDAELVYIERLFRISTPVGLVAKLDRAYRMPSGLLVLVEFKTRWSNQPCLSDVIQLSAQRMAVMGQTGQPVASYAYVMVKAPARGALPIMHRVQLMTDEQVVALVGRREGILAGRILPRWSPSRKACLTCAFRAQCDHPHL</sequence>
<name>A0ABX1PQH0_9RHOO</name>
<gene>
    <name evidence="2" type="ORF">GO606_19585</name>
</gene>
<protein>
    <recommendedName>
        <fullName evidence="1">PD-(D/E)XK endonuclease-like domain-containing protein</fullName>
    </recommendedName>
</protein>
<evidence type="ECO:0000313" key="3">
    <source>
        <dbReference type="Proteomes" id="UP000615989"/>
    </source>
</evidence>
<reference evidence="2" key="1">
    <citation type="submission" date="2019-12" db="EMBL/GenBank/DDBJ databases">
        <title>Comparative genomics gives insights into the taxonomy of the Azoarcus-Aromatoleum group and reveals separate origins of nif in the plant-associated Azoarcus and non-plant-associated Aromatoleum sub-groups.</title>
        <authorList>
            <person name="Lafos M."/>
            <person name="Maluk M."/>
            <person name="Batista M."/>
            <person name="Junghare M."/>
            <person name="Carmona M."/>
            <person name="Faoro H."/>
            <person name="Cruz L.M."/>
            <person name="Battistoni F."/>
            <person name="De Souza E."/>
            <person name="Pedrosa F."/>
            <person name="Chen W.-M."/>
            <person name="Poole P.S."/>
            <person name="Dixon R.A."/>
            <person name="James E.K."/>
        </authorList>
    </citation>
    <scope>NUCLEOTIDE SEQUENCE</scope>
    <source>
        <strain evidence="2">LuFRes1</strain>
    </source>
</reference>
<feature type="domain" description="PD-(D/E)XK endonuclease-like" evidence="1">
    <location>
        <begin position="12"/>
        <end position="160"/>
    </location>
</feature>
<dbReference type="InterPro" id="IPR038726">
    <property type="entry name" value="PDDEXK_AddAB-type"/>
</dbReference>
<dbReference type="InterPro" id="IPR011604">
    <property type="entry name" value="PDDEXK-like_dom_sf"/>
</dbReference>
<comment type="caution">
    <text evidence="2">The sequence shown here is derived from an EMBL/GenBank/DDBJ whole genome shotgun (WGS) entry which is preliminary data.</text>
</comment>
<accession>A0ABX1PQH0</accession>
<evidence type="ECO:0000313" key="2">
    <source>
        <dbReference type="EMBL" id="NMG26862.1"/>
    </source>
</evidence>
<keyword evidence="3" id="KW-1185">Reference proteome</keyword>